<reference evidence="9 10" key="1">
    <citation type="journal article" date="2020" name="Genomics">
        <title>Complete, high-quality genomes from long-read metagenomic sequencing of two wolf lichen thalli reveals enigmatic genome architecture.</title>
        <authorList>
            <person name="McKenzie S.K."/>
            <person name="Walston R.F."/>
            <person name="Allen J.L."/>
        </authorList>
    </citation>
    <scope>NUCLEOTIDE SEQUENCE [LARGE SCALE GENOMIC DNA]</scope>
    <source>
        <strain evidence="9">WasteWater1</strain>
    </source>
</reference>
<dbReference type="EMBL" id="JACCJB010000004">
    <property type="protein sequence ID" value="KAF6228442.1"/>
    <property type="molecule type" value="Genomic_DNA"/>
</dbReference>
<dbReference type="SUPFAM" id="SSF103473">
    <property type="entry name" value="MFS general substrate transporter"/>
    <property type="match status" value="1"/>
</dbReference>
<dbReference type="InterPro" id="IPR005828">
    <property type="entry name" value="MFS_sugar_transport-like"/>
</dbReference>
<evidence type="ECO:0000256" key="1">
    <source>
        <dbReference type="ARBA" id="ARBA00004141"/>
    </source>
</evidence>
<feature type="transmembrane region" description="Helical" evidence="7">
    <location>
        <begin position="203"/>
        <end position="225"/>
    </location>
</feature>
<evidence type="ECO:0000313" key="9">
    <source>
        <dbReference type="EMBL" id="KAF6228442.1"/>
    </source>
</evidence>
<comment type="similarity">
    <text evidence="2">Belongs to the major facilitator superfamily. Sugar transporter (TC 2.A.1.1) family.</text>
</comment>
<sequence length="295" mass="32285">MSVNVPNCNAEVAPREVRGSLVALQQLAITGGVMVSFWIDYGTDNIGGTGSSRSDAAWLVPICLQLIPGLALGIGMLFVPFSPRWLVHHGRESEARNVLSSLRNLSEEHEPIELELLEIKVQSVFEKRTTASQWPHLVELTPWNIFRLQSVAIGSPFETKAMFRRVIDATVTMFFQQFTNINAVLYYAPSIFAALGTSSNTSSLLATGVVGIAMFLATIPAVLYVDKLGRNPVLLTGAVGMAICHTILAILFGINQHQWGTHEAARWAAVTMVWLLVVNFGYSWGPCGRVVISEM</sequence>
<accession>A0A8H6FH69</accession>
<dbReference type="PANTHER" id="PTHR48022:SF20">
    <property type="entry name" value="MAJOR FACILITATOR SUPERFAMILY (MFS) PROFILE DOMAIN-CONTAINING PROTEIN-RELATED"/>
    <property type="match status" value="1"/>
</dbReference>
<evidence type="ECO:0000256" key="3">
    <source>
        <dbReference type="ARBA" id="ARBA00022448"/>
    </source>
</evidence>
<evidence type="ECO:0000313" key="10">
    <source>
        <dbReference type="Proteomes" id="UP000593566"/>
    </source>
</evidence>
<keyword evidence="10" id="KW-1185">Reference proteome</keyword>
<evidence type="ECO:0000256" key="5">
    <source>
        <dbReference type="ARBA" id="ARBA00022989"/>
    </source>
</evidence>
<feature type="transmembrane region" description="Helical" evidence="7">
    <location>
        <begin position="166"/>
        <end position="188"/>
    </location>
</feature>
<keyword evidence="6 7" id="KW-0472">Membrane</keyword>
<dbReference type="InterPro" id="IPR003663">
    <property type="entry name" value="Sugar/inositol_transpt"/>
</dbReference>
<dbReference type="AlphaFoldDB" id="A0A8H6FH69"/>
<comment type="subcellular location">
    <subcellularLocation>
        <location evidence="1">Membrane</location>
        <topology evidence="1">Multi-pass membrane protein</topology>
    </subcellularLocation>
</comment>
<dbReference type="InterPro" id="IPR036259">
    <property type="entry name" value="MFS_trans_sf"/>
</dbReference>
<keyword evidence="3" id="KW-0813">Transport</keyword>
<gene>
    <name evidence="9" type="ORF">HO133_008172</name>
</gene>
<dbReference type="Gene3D" id="1.20.1250.20">
    <property type="entry name" value="MFS general substrate transporter like domains"/>
    <property type="match status" value="1"/>
</dbReference>
<proteinExistence type="inferred from homology"/>
<keyword evidence="4 7" id="KW-0812">Transmembrane</keyword>
<dbReference type="GO" id="GO:0005351">
    <property type="term" value="F:carbohydrate:proton symporter activity"/>
    <property type="evidence" value="ECO:0007669"/>
    <property type="project" value="TreeGrafter"/>
</dbReference>
<dbReference type="PRINTS" id="PR00171">
    <property type="entry name" value="SUGRTRNSPORT"/>
</dbReference>
<protein>
    <recommendedName>
        <fullName evidence="8">Major facilitator superfamily (MFS) profile domain-containing protein</fullName>
    </recommendedName>
</protein>
<evidence type="ECO:0000259" key="8">
    <source>
        <dbReference type="PROSITE" id="PS50850"/>
    </source>
</evidence>
<feature type="transmembrane region" description="Helical" evidence="7">
    <location>
        <begin position="59"/>
        <end position="81"/>
    </location>
</feature>
<evidence type="ECO:0000256" key="2">
    <source>
        <dbReference type="ARBA" id="ARBA00010992"/>
    </source>
</evidence>
<feature type="domain" description="Major facilitator superfamily (MFS) profile" evidence="8">
    <location>
        <begin position="1"/>
        <end position="295"/>
    </location>
</feature>
<evidence type="ECO:0000256" key="6">
    <source>
        <dbReference type="ARBA" id="ARBA00023136"/>
    </source>
</evidence>
<keyword evidence="5 7" id="KW-1133">Transmembrane helix</keyword>
<dbReference type="Pfam" id="PF00083">
    <property type="entry name" value="Sugar_tr"/>
    <property type="match status" value="1"/>
</dbReference>
<dbReference type="PROSITE" id="PS50850">
    <property type="entry name" value="MFS"/>
    <property type="match status" value="1"/>
</dbReference>
<feature type="transmembrane region" description="Helical" evidence="7">
    <location>
        <begin position="264"/>
        <end position="285"/>
    </location>
</feature>
<name>A0A8H6FH69_9LECA</name>
<evidence type="ECO:0000256" key="4">
    <source>
        <dbReference type="ARBA" id="ARBA00022692"/>
    </source>
</evidence>
<dbReference type="PANTHER" id="PTHR48022">
    <property type="entry name" value="PLASTIDIC GLUCOSE TRANSPORTER 4"/>
    <property type="match status" value="1"/>
</dbReference>
<evidence type="ECO:0000256" key="7">
    <source>
        <dbReference type="SAM" id="Phobius"/>
    </source>
</evidence>
<dbReference type="Proteomes" id="UP000593566">
    <property type="component" value="Unassembled WGS sequence"/>
</dbReference>
<feature type="transmembrane region" description="Helical" evidence="7">
    <location>
        <begin position="232"/>
        <end position="252"/>
    </location>
</feature>
<dbReference type="InterPro" id="IPR020846">
    <property type="entry name" value="MFS_dom"/>
</dbReference>
<dbReference type="GeneID" id="59336569"/>
<feature type="transmembrane region" description="Helical" evidence="7">
    <location>
        <begin position="21"/>
        <end position="39"/>
    </location>
</feature>
<dbReference type="RefSeq" id="XP_037156376.1">
    <property type="nucleotide sequence ID" value="XM_037299040.1"/>
</dbReference>
<dbReference type="GO" id="GO:0016020">
    <property type="term" value="C:membrane"/>
    <property type="evidence" value="ECO:0007669"/>
    <property type="project" value="UniProtKB-SubCell"/>
</dbReference>
<organism evidence="9 10">
    <name type="scientific">Letharia lupina</name>
    <dbReference type="NCBI Taxonomy" id="560253"/>
    <lineage>
        <taxon>Eukaryota</taxon>
        <taxon>Fungi</taxon>
        <taxon>Dikarya</taxon>
        <taxon>Ascomycota</taxon>
        <taxon>Pezizomycotina</taxon>
        <taxon>Lecanoromycetes</taxon>
        <taxon>OSLEUM clade</taxon>
        <taxon>Lecanoromycetidae</taxon>
        <taxon>Lecanorales</taxon>
        <taxon>Lecanorineae</taxon>
        <taxon>Parmeliaceae</taxon>
        <taxon>Letharia</taxon>
    </lineage>
</organism>
<comment type="caution">
    <text evidence="9">The sequence shown here is derived from an EMBL/GenBank/DDBJ whole genome shotgun (WGS) entry which is preliminary data.</text>
</comment>
<dbReference type="InterPro" id="IPR050360">
    <property type="entry name" value="MFS_Sugar_Transporters"/>
</dbReference>